<dbReference type="GO" id="GO:0006298">
    <property type="term" value="P:mismatch repair"/>
    <property type="evidence" value="ECO:0007669"/>
    <property type="project" value="InterPro"/>
</dbReference>
<feature type="domain" description="DNA mismatch repair protein MutS clamp" evidence="1">
    <location>
        <begin position="158"/>
        <end position="244"/>
    </location>
</feature>
<proteinExistence type="predicted"/>
<keyword evidence="4" id="KW-1185">Reference proteome</keyword>
<dbReference type="AlphaFoldDB" id="A0A368F0V5"/>
<dbReference type="GO" id="GO:0030983">
    <property type="term" value="F:mismatched DNA binding"/>
    <property type="evidence" value="ECO:0007669"/>
    <property type="project" value="InterPro"/>
</dbReference>
<name>A0A368F0V5_ANCCA</name>
<feature type="domain" description="DNA mismatch repair protein MutS core" evidence="2">
    <location>
        <begin position="17"/>
        <end position="157"/>
    </location>
</feature>
<organism evidence="3 4">
    <name type="scientific">Ancylostoma caninum</name>
    <name type="common">Dog hookworm</name>
    <dbReference type="NCBI Taxonomy" id="29170"/>
    <lineage>
        <taxon>Eukaryota</taxon>
        <taxon>Metazoa</taxon>
        <taxon>Ecdysozoa</taxon>
        <taxon>Nematoda</taxon>
        <taxon>Chromadorea</taxon>
        <taxon>Rhabditida</taxon>
        <taxon>Rhabditina</taxon>
        <taxon>Rhabditomorpha</taxon>
        <taxon>Strongyloidea</taxon>
        <taxon>Ancylostomatidae</taxon>
        <taxon>Ancylostomatinae</taxon>
        <taxon>Ancylostoma</taxon>
    </lineage>
</organism>
<dbReference type="GO" id="GO:0005524">
    <property type="term" value="F:ATP binding"/>
    <property type="evidence" value="ECO:0007669"/>
    <property type="project" value="InterPro"/>
</dbReference>
<reference evidence="3 4" key="1">
    <citation type="submission" date="2014-10" db="EMBL/GenBank/DDBJ databases">
        <title>Draft genome of the hookworm Ancylostoma caninum.</title>
        <authorList>
            <person name="Mitreva M."/>
        </authorList>
    </citation>
    <scope>NUCLEOTIDE SEQUENCE [LARGE SCALE GENOMIC DNA]</scope>
    <source>
        <strain evidence="3 4">Baltimore</strain>
    </source>
</reference>
<dbReference type="EMBL" id="JOJR01024969">
    <property type="protein sequence ID" value="RCN23797.1"/>
    <property type="molecule type" value="Genomic_DNA"/>
</dbReference>
<dbReference type="Gene3D" id="1.10.1420.10">
    <property type="match status" value="2"/>
</dbReference>
<evidence type="ECO:0000259" key="1">
    <source>
        <dbReference type="Pfam" id="PF05190"/>
    </source>
</evidence>
<comment type="caution">
    <text evidence="3">The sequence shown here is derived from an EMBL/GenBank/DDBJ whole genome shotgun (WGS) entry which is preliminary data.</text>
</comment>
<dbReference type="Pfam" id="PF05190">
    <property type="entry name" value="MutS_IV"/>
    <property type="match status" value="1"/>
</dbReference>
<evidence type="ECO:0000259" key="2">
    <source>
        <dbReference type="Pfam" id="PF05192"/>
    </source>
</evidence>
<evidence type="ECO:0000313" key="3">
    <source>
        <dbReference type="EMBL" id="RCN23797.1"/>
    </source>
</evidence>
<accession>A0A368F0V5</accession>
<protein>
    <submittedName>
        <fullName evidence="3">MutS family domain IV</fullName>
    </submittedName>
</protein>
<dbReference type="Pfam" id="PF05192">
    <property type="entry name" value="MutS_III"/>
    <property type="match status" value="1"/>
</dbReference>
<gene>
    <name evidence="3" type="ORF">ANCCAN_30515</name>
</gene>
<dbReference type="InterPro" id="IPR007861">
    <property type="entry name" value="DNA_mismatch_repair_MutS_clamp"/>
</dbReference>
<dbReference type="SUPFAM" id="SSF48334">
    <property type="entry name" value="DNA repair protein MutS, domain III"/>
    <property type="match status" value="1"/>
</dbReference>
<dbReference type="Proteomes" id="UP000252519">
    <property type="component" value="Unassembled WGS sequence"/>
</dbReference>
<feature type="non-terminal residue" evidence="3">
    <location>
        <position position="1"/>
    </location>
</feature>
<evidence type="ECO:0000313" key="4">
    <source>
        <dbReference type="Proteomes" id="UP000252519"/>
    </source>
</evidence>
<dbReference type="STRING" id="29170.A0A368F0V5"/>
<sequence length="250" mass="28671">LPNHSPISCPPLICSGEWLARPLCDLRQITDRQDVVESLVANSEVRQALSDTLLPKVPDSTLLARKLVLSKAKLQVQQQSRSDCYRVYQLAVLLRHFERALRDLFDNDEKNAAAIKDLMLEPICYALLHFEKYCQLIRSTVDEEYHDKTGDFRIRPDIDPELLRISDDMRDLEKKAEKAKSHIAKRLDIESVKLDSNPQLGFFYRVTLKEEKNIRKCKSISVIDATKGSGVRFSDGDLADINERSVRFTL</sequence>
<dbReference type="InterPro" id="IPR007696">
    <property type="entry name" value="DNA_mismatch_repair_MutS_core"/>
</dbReference>
<dbReference type="OrthoDB" id="10252754at2759"/>
<dbReference type="InterPro" id="IPR036187">
    <property type="entry name" value="DNA_mismatch_repair_MutS_sf"/>
</dbReference>